<sequence>MSKKALGRGLSALISEDPILTDTGVRQISMDKISPNPDQPRKDFDSESLIELADSIRIHGLLQPILVKPAGDNYLIVAGERRFRAAQSIEMEEIPCIVHECSEQEMAERALVENIQRSDLSPVEEGLAYARLMQEYGLTQEQIAVRVGKARTTVTNLLRVIQLPERILQLIREEKLSLGHAKVLLGIKDSSLQVLCAEKAARESISVRDLELLLFKMTDSPKTVHENKKSVNLFAPVEDKLRSSFQTKVRLKGDSNRGKIEIEFFSEEELNRLLELWHIEIE</sequence>
<dbReference type="AlphaFoldDB" id="W0EBU8"/>
<dbReference type="RefSeq" id="WP_006717722.1">
    <property type="nucleotide sequence ID" value="NZ_CP007032.1"/>
</dbReference>
<dbReference type="Pfam" id="PF17762">
    <property type="entry name" value="HTH_ParB"/>
    <property type="match status" value="1"/>
</dbReference>
<dbReference type="InterPro" id="IPR004437">
    <property type="entry name" value="ParB/RepB/Spo0J"/>
</dbReference>
<evidence type="ECO:0000256" key="4">
    <source>
        <dbReference type="ARBA" id="ARBA00023125"/>
    </source>
</evidence>
<dbReference type="GO" id="GO:0007059">
    <property type="term" value="P:chromosome segregation"/>
    <property type="evidence" value="ECO:0007669"/>
    <property type="project" value="UniProtKB-KW"/>
</dbReference>
<evidence type="ECO:0000259" key="5">
    <source>
        <dbReference type="SMART" id="SM00470"/>
    </source>
</evidence>
<gene>
    <name evidence="6" type="ORF">DESME_15865</name>
</gene>
<dbReference type="Pfam" id="PF02195">
    <property type="entry name" value="ParB_N"/>
    <property type="match status" value="1"/>
</dbReference>
<protein>
    <submittedName>
        <fullName evidence="6">Chromosome partitioning protein ParB</fullName>
    </submittedName>
</protein>
<evidence type="ECO:0000256" key="2">
    <source>
        <dbReference type="ARBA" id="ARBA00006295"/>
    </source>
</evidence>
<comment type="similarity">
    <text evidence="2">Belongs to the ParB family.</text>
</comment>
<evidence type="ECO:0000256" key="1">
    <source>
        <dbReference type="ARBA" id="ARBA00004453"/>
    </source>
</evidence>
<dbReference type="KEGG" id="dmt:DESME_15865"/>
<feature type="domain" description="ParB-like N-terminal" evidence="5">
    <location>
        <begin position="26"/>
        <end position="115"/>
    </location>
</feature>
<evidence type="ECO:0000256" key="3">
    <source>
        <dbReference type="ARBA" id="ARBA00022829"/>
    </source>
</evidence>
<name>W0EBU8_9FIRM</name>
<evidence type="ECO:0000313" key="6">
    <source>
        <dbReference type="EMBL" id="AHF08345.1"/>
    </source>
</evidence>
<dbReference type="OrthoDB" id="9802051at2"/>
<dbReference type="eggNOG" id="COG1475">
    <property type="taxonomic scope" value="Bacteria"/>
</dbReference>
<dbReference type="PANTHER" id="PTHR33375">
    <property type="entry name" value="CHROMOSOME-PARTITIONING PROTEIN PARB-RELATED"/>
    <property type="match status" value="1"/>
</dbReference>
<dbReference type="Gene3D" id="3.90.1530.30">
    <property type="match status" value="1"/>
</dbReference>
<evidence type="ECO:0000313" key="7">
    <source>
        <dbReference type="Proteomes" id="UP000010847"/>
    </source>
</evidence>
<dbReference type="STRING" id="871968.DESME_15865"/>
<dbReference type="Proteomes" id="UP000010847">
    <property type="component" value="Chromosome"/>
</dbReference>
<dbReference type="InterPro" id="IPR050336">
    <property type="entry name" value="Chromosome_partition/occlusion"/>
</dbReference>
<dbReference type="PANTHER" id="PTHR33375:SF1">
    <property type="entry name" value="CHROMOSOME-PARTITIONING PROTEIN PARB-RELATED"/>
    <property type="match status" value="1"/>
</dbReference>
<reference evidence="6 7" key="1">
    <citation type="submission" date="2013-12" db="EMBL/GenBank/DDBJ databases">
        <authorList>
            <consortium name="DOE Joint Genome Institute"/>
            <person name="Smidt H."/>
            <person name="Huntemann M."/>
            <person name="Han J."/>
            <person name="Chen A."/>
            <person name="Kyrpides N."/>
            <person name="Mavromatis K."/>
            <person name="Markowitz V."/>
            <person name="Palaniappan K."/>
            <person name="Ivanova N."/>
            <person name="Schaumberg A."/>
            <person name="Pati A."/>
            <person name="Liolios K."/>
            <person name="Nordberg H.P."/>
            <person name="Cantor M.N."/>
            <person name="Hua S.X."/>
            <person name="Woyke T."/>
        </authorList>
    </citation>
    <scope>NUCLEOTIDE SEQUENCE [LARGE SCALE GENOMIC DNA]</scope>
    <source>
        <strain evidence="7">DSM 15288</strain>
    </source>
</reference>
<dbReference type="Gene3D" id="1.10.10.2830">
    <property type="match status" value="1"/>
</dbReference>
<dbReference type="InterPro" id="IPR003115">
    <property type="entry name" value="ParB_N"/>
</dbReference>
<dbReference type="SUPFAM" id="SSF109709">
    <property type="entry name" value="KorB DNA-binding domain-like"/>
    <property type="match status" value="1"/>
</dbReference>
<dbReference type="SUPFAM" id="SSF110849">
    <property type="entry name" value="ParB/Sulfiredoxin"/>
    <property type="match status" value="1"/>
</dbReference>
<dbReference type="InterPro" id="IPR041468">
    <property type="entry name" value="HTH_ParB/Spo0J"/>
</dbReference>
<dbReference type="SMART" id="SM00470">
    <property type="entry name" value="ParB"/>
    <property type="match status" value="1"/>
</dbReference>
<dbReference type="FunFam" id="3.90.1530.30:FF:000001">
    <property type="entry name" value="Chromosome partitioning protein ParB"/>
    <property type="match status" value="1"/>
</dbReference>
<proteinExistence type="inferred from homology"/>
<dbReference type="NCBIfam" id="TIGR00180">
    <property type="entry name" value="parB_part"/>
    <property type="match status" value="1"/>
</dbReference>
<dbReference type="GO" id="GO:0009295">
    <property type="term" value="C:nucleoid"/>
    <property type="evidence" value="ECO:0007669"/>
    <property type="project" value="UniProtKB-SubCell"/>
</dbReference>
<dbReference type="InterPro" id="IPR036086">
    <property type="entry name" value="ParB/Sulfiredoxin_sf"/>
</dbReference>
<dbReference type="CDD" id="cd16393">
    <property type="entry name" value="SPO0J_N"/>
    <property type="match status" value="1"/>
</dbReference>
<accession>W0EBU8</accession>
<keyword evidence="7" id="KW-1185">Reference proteome</keyword>
<comment type="subcellular location">
    <subcellularLocation>
        <location evidence="1">Cytoplasm</location>
        <location evidence="1">Nucleoid</location>
    </subcellularLocation>
</comment>
<keyword evidence="4" id="KW-0238">DNA-binding</keyword>
<dbReference type="GO" id="GO:0003677">
    <property type="term" value="F:DNA binding"/>
    <property type="evidence" value="ECO:0007669"/>
    <property type="project" value="UniProtKB-KW"/>
</dbReference>
<organism evidence="6 7">
    <name type="scientific">Desulfitobacterium metallireducens DSM 15288</name>
    <dbReference type="NCBI Taxonomy" id="871968"/>
    <lineage>
        <taxon>Bacteria</taxon>
        <taxon>Bacillati</taxon>
        <taxon>Bacillota</taxon>
        <taxon>Clostridia</taxon>
        <taxon>Eubacteriales</taxon>
        <taxon>Desulfitobacteriaceae</taxon>
        <taxon>Desulfitobacterium</taxon>
    </lineage>
</organism>
<dbReference type="GO" id="GO:0005694">
    <property type="term" value="C:chromosome"/>
    <property type="evidence" value="ECO:0007669"/>
    <property type="project" value="TreeGrafter"/>
</dbReference>
<keyword evidence="3" id="KW-0159">Chromosome partition</keyword>
<dbReference type="HOGENOM" id="CLU_023853_0_0_9"/>
<dbReference type="FunFam" id="1.10.10.2830:FF:000001">
    <property type="entry name" value="Chromosome partitioning protein ParB"/>
    <property type="match status" value="1"/>
</dbReference>
<dbReference type="EMBL" id="CP007032">
    <property type="protein sequence ID" value="AHF08345.1"/>
    <property type="molecule type" value="Genomic_DNA"/>
</dbReference>